<evidence type="ECO:0000313" key="2">
    <source>
        <dbReference type="Proteomes" id="UP001500393"/>
    </source>
</evidence>
<dbReference type="RefSeq" id="WP_344209792.1">
    <property type="nucleotide sequence ID" value="NZ_BAAAOS010000007.1"/>
</dbReference>
<reference evidence="1 2" key="1">
    <citation type="journal article" date="2019" name="Int. J. Syst. Evol. Microbiol.">
        <title>The Global Catalogue of Microorganisms (GCM) 10K type strain sequencing project: providing services to taxonomists for standard genome sequencing and annotation.</title>
        <authorList>
            <consortium name="The Broad Institute Genomics Platform"/>
            <consortium name="The Broad Institute Genome Sequencing Center for Infectious Disease"/>
            <person name="Wu L."/>
            <person name="Ma J."/>
        </authorList>
    </citation>
    <scope>NUCLEOTIDE SEQUENCE [LARGE SCALE GENOMIC DNA]</scope>
    <source>
        <strain evidence="1 2">JCM 14969</strain>
    </source>
</reference>
<keyword evidence="2" id="KW-1185">Reference proteome</keyword>
<proteinExistence type="predicted"/>
<organism evidence="1 2">
    <name type="scientific">Kribbella sancticallisti</name>
    <dbReference type="NCBI Taxonomy" id="460087"/>
    <lineage>
        <taxon>Bacteria</taxon>
        <taxon>Bacillati</taxon>
        <taxon>Actinomycetota</taxon>
        <taxon>Actinomycetes</taxon>
        <taxon>Propionibacteriales</taxon>
        <taxon>Kribbellaceae</taxon>
        <taxon>Kribbella</taxon>
    </lineage>
</organism>
<dbReference type="EMBL" id="BAAAOS010000007">
    <property type="protein sequence ID" value="GAA1556857.1"/>
    <property type="molecule type" value="Genomic_DNA"/>
</dbReference>
<dbReference type="Proteomes" id="UP001500393">
    <property type="component" value="Unassembled WGS sequence"/>
</dbReference>
<gene>
    <name evidence="1" type="ORF">GCM10009789_07770</name>
</gene>
<comment type="caution">
    <text evidence="1">The sequence shown here is derived from an EMBL/GenBank/DDBJ whole genome shotgun (WGS) entry which is preliminary data.</text>
</comment>
<evidence type="ECO:0000313" key="1">
    <source>
        <dbReference type="EMBL" id="GAA1556857.1"/>
    </source>
</evidence>
<protein>
    <submittedName>
        <fullName evidence="1">Uncharacterized protein</fullName>
    </submittedName>
</protein>
<accession>A0ABN2CD49</accession>
<sequence length="265" mass="28929">MSWEFHPREFTFSAWGSLALHDWADAAYRAGSDNDVYSLVMRQGGALGFADFGAAASSRPVWNLAEGADCWSTGLTPPEVFWLKLQVDNASRVVPLQSAGLVLQRAIDRIGVLTLDTLDLMTPLRPVRESPMDLAYGRDWYEFGDPAARRRASIDLVLNDRTTTEALLAEKTGPWLGDCLTFLEPATEPVSQPAARPVRLSGSRLIPDGTEATYHFEVVLGSDTLDFLAWVAETFVWALGDGPGESLVLRVSVDRGNPPAGPLHS</sequence>
<name>A0ABN2CD49_9ACTN</name>